<accession>A0ACC1YL80</accession>
<name>A0ACC1YL80_MELAZ</name>
<dbReference type="EMBL" id="CM051396">
    <property type="protein sequence ID" value="KAJ4723794.1"/>
    <property type="molecule type" value="Genomic_DNA"/>
</dbReference>
<evidence type="ECO:0000313" key="1">
    <source>
        <dbReference type="EMBL" id="KAJ4723794.1"/>
    </source>
</evidence>
<keyword evidence="2" id="KW-1185">Reference proteome</keyword>
<dbReference type="Proteomes" id="UP001164539">
    <property type="component" value="Chromosome 3"/>
</dbReference>
<protein>
    <submittedName>
        <fullName evidence="1">Disease resistance protein (TIR-NBS-LRR class) family</fullName>
    </submittedName>
</protein>
<proteinExistence type="predicted"/>
<evidence type="ECO:0000313" key="2">
    <source>
        <dbReference type="Proteomes" id="UP001164539"/>
    </source>
</evidence>
<organism evidence="1 2">
    <name type="scientific">Melia azedarach</name>
    <name type="common">Chinaberry tree</name>
    <dbReference type="NCBI Taxonomy" id="155640"/>
    <lineage>
        <taxon>Eukaryota</taxon>
        <taxon>Viridiplantae</taxon>
        <taxon>Streptophyta</taxon>
        <taxon>Embryophyta</taxon>
        <taxon>Tracheophyta</taxon>
        <taxon>Spermatophyta</taxon>
        <taxon>Magnoliopsida</taxon>
        <taxon>eudicotyledons</taxon>
        <taxon>Gunneridae</taxon>
        <taxon>Pentapetalae</taxon>
        <taxon>rosids</taxon>
        <taxon>malvids</taxon>
        <taxon>Sapindales</taxon>
        <taxon>Meliaceae</taxon>
        <taxon>Melia</taxon>
    </lineage>
</organism>
<gene>
    <name evidence="1" type="ORF">OWV82_007118</name>
</gene>
<sequence>MASSYSSSSNDEVFLSFRGDDTRETFTSHLFYGLCQKKVKTFMDENIEKGKKISADLLNAIIEGSKISIVIISEHYANSKWCLDELVKVLECKKLKSQIVIPIFYGVHPSDVRTQKGSFGKGFEENRKNFQKMEEKVQNWRDALIEASYLSGHESTKFRNDAILVDIIVKDVLKKLEDLTISTYFDGLVGIDSRINKVKSLLRFESPESQIVGIWGMGGVGKTTLAKTMFKRHSYGFESKIFVENVREKCEKGGGLEVLQKEILSELLKEENVKSRSNLPQYTNQRKVLIVLDDVSRLEQLEYLVGGLDRFGLGSKIIITTRDREVLLEFGVDNIYEFGTFNDDEALEMFCNHAFRQNTCPEGFLELSKKVVDYAEGNALALKVLGCHFHKKSKIGWEKELPILSEISSLKIHNVLKISYDELNLDEKSIFLDIACFFKGEDKDWVMDILDDDQVIVDYRLNVLVEKSLVSISNFNGFQMHDLLQEMGREIVRQESIKNPGKRSRLWHCDDIYNVLKNNKGTDSIEGIFLDMSTIRDLDLTPRAFEKMSNLRLLKLYVPFDPDISNVSSKVHLPKDLDFLPNELRYLHWHGYPWRTLPTNFSADNLVEVDLPYSEVQQLWEGEKEASRLKVVDLQHSNYLNRIPDPVETPNLERIIVSDCKRLSRLPSSIQNFNNLGLLSCEGLTSLSCFPNNIHFRSPIEIDLSCCFNLMEFPSISGNVIKLRLSGTAIKEVPSSIDRLTSLQLLDLSNCYSLTCLPTSICKLKFLTELNLSGCSNFERFPEISGGLRFLCRVYLEGTKIKELLSSFERLMILKTLHLPRCCELASMPRNLTNLEVSDTTDKRRRASFYGSRGLVLPPLSGLSNLSDLTLYNCDIREIPEDIGCLSSLESLHLIGNAFESLPPSIKQLSRLRGLQLMDCYMLISLPELPRSLRHLEARGCDRLESLPELPEFLESLDVSTARCDPWIINHEFIRCPKLKEKANDILASDSQLRIQHMAIVALSAKPRNGSTISLCGTAVKIPEWFRNQCSGSSITIQLPLQCVIGFAYCVVVGFEEDSDFNGEIFGVECRYGVKMKIASSNIAGSKIINLLCSAWPGL</sequence>
<reference evidence="1 2" key="1">
    <citation type="journal article" date="2023" name="Science">
        <title>Complex scaffold remodeling in plant triterpene biosynthesis.</title>
        <authorList>
            <person name="De La Pena R."/>
            <person name="Hodgson H."/>
            <person name="Liu J.C."/>
            <person name="Stephenson M.J."/>
            <person name="Martin A.C."/>
            <person name="Owen C."/>
            <person name="Harkess A."/>
            <person name="Leebens-Mack J."/>
            <person name="Jimenez L.E."/>
            <person name="Osbourn A."/>
            <person name="Sattely E.S."/>
        </authorList>
    </citation>
    <scope>NUCLEOTIDE SEQUENCE [LARGE SCALE GENOMIC DNA]</scope>
    <source>
        <strain evidence="2">cv. JPN11</strain>
        <tissue evidence="1">Leaf</tissue>
    </source>
</reference>
<comment type="caution">
    <text evidence="1">The sequence shown here is derived from an EMBL/GenBank/DDBJ whole genome shotgun (WGS) entry which is preliminary data.</text>
</comment>